<dbReference type="Proteomes" id="UP000531561">
    <property type="component" value="Unassembled WGS sequence"/>
</dbReference>
<dbReference type="GeneID" id="59260994"/>
<dbReference type="EMBL" id="JABFCT010000001">
    <property type="protein sequence ID" value="KAF5879724.1"/>
    <property type="molecule type" value="Genomic_DNA"/>
</dbReference>
<sequence length="384" mass="43459">MKYTGTVAYYRCYETCGPARWNIFRQAFDKLLLKQWENEVKEGVDPENLRTLWKVRSFQVEEDTSMVALRRTFNDIPTVSEDIWVEDSCWVSGSASSTDSEFIPTSQFFLLIDANVVASIIEGPANGEILFLCVVDPCYGLVEDDGDDGDPEYKGYLKISVEIFGEFWSNVSGGDIFDSEKLGPSDLVKTELFTSALNKDTSKAATFKPQEADRRIVVDHIFQHEILFKFIHTAAGNIKTLQSSSTPLLPTIAPEVWEQFKLEQIVSSVRGKLNNTSHHIQNIIGSHDIPTALFGLGKHIFYMKVLFHSPTIRNFVGKNAWSDLSQQEKVEKLGEMMAVYKNMNYNAAILQQKYANISLELAAFESHAQTQALVDWFRLFVDGM</sequence>
<dbReference type="OrthoDB" id="10446884at2759"/>
<protein>
    <submittedName>
        <fullName evidence="1">Uncharacterized protein</fullName>
    </submittedName>
</protein>
<accession>A0A8H6B5P9</accession>
<dbReference type="AlphaFoldDB" id="A0A8H6B5P9"/>
<organism evidence="1 2">
    <name type="scientific">Botrytis fragariae</name>
    <dbReference type="NCBI Taxonomy" id="1964551"/>
    <lineage>
        <taxon>Eukaryota</taxon>
        <taxon>Fungi</taxon>
        <taxon>Dikarya</taxon>
        <taxon>Ascomycota</taxon>
        <taxon>Pezizomycotina</taxon>
        <taxon>Leotiomycetes</taxon>
        <taxon>Helotiales</taxon>
        <taxon>Sclerotiniaceae</taxon>
        <taxon>Botrytis</taxon>
    </lineage>
</organism>
<keyword evidence="2" id="KW-1185">Reference proteome</keyword>
<evidence type="ECO:0000313" key="1">
    <source>
        <dbReference type="EMBL" id="KAF5879724.1"/>
    </source>
</evidence>
<reference evidence="1 2" key="1">
    <citation type="journal article" date="2020" name="Phytopathology">
        <title>A high-quality genome resource of Botrytis fragariae, a new and rapidly spreading fungal pathogen causing strawberry gray mold in the U.S.A.</title>
        <authorList>
            <person name="Wu Y."/>
            <person name="Saski C.A."/>
            <person name="Schnabel G."/>
            <person name="Xiao S."/>
            <person name="Hu M."/>
        </authorList>
    </citation>
    <scope>NUCLEOTIDE SEQUENCE [LARGE SCALE GENOMIC DNA]</scope>
    <source>
        <strain evidence="1 2">BVB16</strain>
    </source>
</reference>
<name>A0A8H6B5P9_9HELO</name>
<dbReference type="RefSeq" id="XP_037198668.1">
    <property type="nucleotide sequence ID" value="XM_037337302.1"/>
</dbReference>
<comment type="caution">
    <text evidence="1">The sequence shown here is derived from an EMBL/GenBank/DDBJ whole genome shotgun (WGS) entry which is preliminary data.</text>
</comment>
<gene>
    <name evidence="1" type="ORF">Bfra_006931</name>
</gene>
<evidence type="ECO:0000313" key="2">
    <source>
        <dbReference type="Proteomes" id="UP000531561"/>
    </source>
</evidence>
<proteinExistence type="predicted"/>